<dbReference type="AlphaFoldDB" id="A0A315ZZU4"/>
<proteinExistence type="predicted"/>
<evidence type="ECO:0000256" key="2">
    <source>
        <dbReference type="SAM" id="SignalP"/>
    </source>
</evidence>
<name>A0A315ZZU4_9ACTN</name>
<organism evidence="3 4">
    <name type="scientific">Quadrisphaera granulorum</name>
    <dbReference type="NCBI Taxonomy" id="317664"/>
    <lineage>
        <taxon>Bacteria</taxon>
        <taxon>Bacillati</taxon>
        <taxon>Actinomycetota</taxon>
        <taxon>Actinomycetes</taxon>
        <taxon>Kineosporiales</taxon>
        <taxon>Kineosporiaceae</taxon>
        <taxon>Quadrisphaera</taxon>
    </lineage>
</organism>
<comment type="caution">
    <text evidence="3">The sequence shown here is derived from an EMBL/GenBank/DDBJ whole genome shotgun (WGS) entry which is preliminary data.</text>
</comment>
<keyword evidence="4" id="KW-1185">Reference proteome</keyword>
<dbReference type="Proteomes" id="UP000245469">
    <property type="component" value="Unassembled WGS sequence"/>
</dbReference>
<feature type="compositionally biased region" description="Low complexity" evidence="1">
    <location>
        <begin position="21"/>
        <end position="35"/>
    </location>
</feature>
<feature type="signal peptide" evidence="2">
    <location>
        <begin position="1"/>
        <end position="18"/>
    </location>
</feature>
<evidence type="ECO:0000313" key="3">
    <source>
        <dbReference type="EMBL" id="PWJ51176.1"/>
    </source>
</evidence>
<evidence type="ECO:0000256" key="1">
    <source>
        <dbReference type="SAM" id="MobiDB-lite"/>
    </source>
</evidence>
<feature type="region of interest" description="Disordered" evidence="1">
    <location>
        <begin position="21"/>
        <end position="173"/>
    </location>
</feature>
<sequence>MRKSAAVPLIITSSLALALSGCSGSTDNGSGSSDGSDAEYQGVCVNQTTGQRADDDDCGEDDGHGGTGGSGGGHYWYYGGRGARIPAVGSAMPTGGGSSSTGGSGSQNGQYAGFDRSVPDGSTFVSGGADRAGGTVSDDSLRTASSSSGRVLSVTESGSTVRGGLGGGSKAGS</sequence>
<gene>
    <name evidence="3" type="ORF">BXY45_12153</name>
</gene>
<feature type="chain" id="PRO_5039625737" evidence="2">
    <location>
        <begin position="19"/>
        <end position="173"/>
    </location>
</feature>
<feature type="compositionally biased region" description="Gly residues" evidence="1">
    <location>
        <begin position="65"/>
        <end position="82"/>
    </location>
</feature>
<feature type="compositionally biased region" description="Gly residues" evidence="1">
    <location>
        <begin position="161"/>
        <end position="173"/>
    </location>
</feature>
<reference evidence="3 4" key="1">
    <citation type="submission" date="2018-03" db="EMBL/GenBank/DDBJ databases">
        <title>Genomic Encyclopedia of Archaeal and Bacterial Type Strains, Phase II (KMG-II): from individual species to whole genera.</title>
        <authorList>
            <person name="Goeker M."/>
        </authorList>
    </citation>
    <scope>NUCLEOTIDE SEQUENCE [LARGE SCALE GENOMIC DNA]</scope>
    <source>
        <strain evidence="3 4">DSM 44889</strain>
    </source>
</reference>
<dbReference type="RefSeq" id="WP_146211236.1">
    <property type="nucleotide sequence ID" value="NZ_QGDQ01000021.1"/>
</dbReference>
<dbReference type="PROSITE" id="PS51257">
    <property type="entry name" value="PROKAR_LIPOPROTEIN"/>
    <property type="match status" value="1"/>
</dbReference>
<protein>
    <submittedName>
        <fullName evidence="3">Uncharacterized protein</fullName>
    </submittedName>
</protein>
<feature type="compositionally biased region" description="Gly residues" evidence="1">
    <location>
        <begin position="94"/>
        <end position="106"/>
    </location>
</feature>
<dbReference type="EMBL" id="QGDQ01000021">
    <property type="protein sequence ID" value="PWJ51176.1"/>
    <property type="molecule type" value="Genomic_DNA"/>
</dbReference>
<accession>A0A315ZZU4</accession>
<keyword evidence="2" id="KW-0732">Signal</keyword>
<evidence type="ECO:0000313" key="4">
    <source>
        <dbReference type="Proteomes" id="UP000245469"/>
    </source>
</evidence>